<sequence length="87" mass="8555">MQFSNVILCLLASYAAADVAVVTQIGDGQIQAATSTPAETTVPATTAPETTAPATTVPEISSYENGAIANKAAFGAAGLAGLAALLM</sequence>
<comment type="caution">
    <text evidence="1">The sequence shown here is derived from an EMBL/GenBank/DDBJ whole genome shotgun (WGS) entry which is preliminary data.</text>
</comment>
<dbReference type="Proteomes" id="UP001165064">
    <property type="component" value="Unassembled WGS sequence"/>
</dbReference>
<evidence type="ECO:0000313" key="1">
    <source>
        <dbReference type="EMBL" id="GME86519.1"/>
    </source>
</evidence>
<reference evidence="1" key="1">
    <citation type="submission" date="2023-04" db="EMBL/GenBank/DDBJ databases">
        <title>Ambrosiozyma monospora NBRC 10751.</title>
        <authorList>
            <person name="Ichikawa N."/>
            <person name="Sato H."/>
            <person name="Tonouchi N."/>
        </authorList>
    </citation>
    <scope>NUCLEOTIDE SEQUENCE</scope>
    <source>
        <strain evidence="1">NBRC 10751</strain>
    </source>
</reference>
<gene>
    <name evidence="1" type="ORF">Amon02_000800800</name>
</gene>
<accession>A0ACB5TE25</accession>
<name>A0ACB5TE25_AMBMO</name>
<evidence type="ECO:0000313" key="2">
    <source>
        <dbReference type="Proteomes" id="UP001165064"/>
    </source>
</evidence>
<dbReference type="EMBL" id="BSXS01006903">
    <property type="protein sequence ID" value="GME86519.1"/>
    <property type="molecule type" value="Genomic_DNA"/>
</dbReference>
<proteinExistence type="predicted"/>
<keyword evidence="2" id="KW-1185">Reference proteome</keyword>
<protein>
    <submittedName>
        <fullName evidence="1">Unnamed protein product</fullName>
    </submittedName>
</protein>
<organism evidence="1 2">
    <name type="scientific">Ambrosiozyma monospora</name>
    <name type="common">Yeast</name>
    <name type="synonym">Endomycopsis monosporus</name>
    <dbReference type="NCBI Taxonomy" id="43982"/>
    <lineage>
        <taxon>Eukaryota</taxon>
        <taxon>Fungi</taxon>
        <taxon>Dikarya</taxon>
        <taxon>Ascomycota</taxon>
        <taxon>Saccharomycotina</taxon>
        <taxon>Pichiomycetes</taxon>
        <taxon>Pichiales</taxon>
        <taxon>Pichiaceae</taxon>
        <taxon>Ambrosiozyma</taxon>
    </lineage>
</organism>